<dbReference type="InterPro" id="IPR036770">
    <property type="entry name" value="Ankyrin_rpt-contain_sf"/>
</dbReference>
<name>A0AAN7YIJ1_9PEZI</name>
<protein>
    <recommendedName>
        <fullName evidence="4">RING-type domain-containing protein</fullName>
    </recommendedName>
</protein>
<evidence type="ECO:0000313" key="3">
    <source>
        <dbReference type="Proteomes" id="UP001310890"/>
    </source>
</evidence>
<dbReference type="Proteomes" id="UP001310890">
    <property type="component" value="Unassembled WGS sequence"/>
</dbReference>
<dbReference type="EMBL" id="JAVRRL010000011">
    <property type="protein sequence ID" value="KAK5115767.1"/>
    <property type="molecule type" value="Genomic_DNA"/>
</dbReference>
<evidence type="ECO:0000256" key="1">
    <source>
        <dbReference type="SAM" id="MobiDB-lite"/>
    </source>
</evidence>
<reference evidence="2" key="1">
    <citation type="submission" date="2023-08" db="EMBL/GenBank/DDBJ databases">
        <title>Black Yeasts Isolated from many extreme environments.</title>
        <authorList>
            <person name="Coleine C."/>
            <person name="Stajich J.E."/>
            <person name="Selbmann L."/>
        </authorList>
    </citation>
    <scope>NUCLEOTIDE SEQUENCE</scope>
    <source>
        <strain evidence="2">CCFEE 5401</strain>
    </source>
</reference>
<accession>A0AAN7YIJ1</accession>
<dbReference type="AlphaFoldDB" id="A0AAN7YIJ1"/>
<dbReference type="SUPFAM" id="SSF57850">
    <property type="entry name" value="RING/U-box"/>
    <property type="match status" value="1"/>
</dbReference>
<gene>
    <name evidence="2" type="ORF">LTR62_000856</name>
</gene>
<organism evidence="2 3">
    <name type="scientific">Meristemomyces frigidus</name>
    <dbReference type="NCBI Taxonomy" id="1508187"/>
    <lineage>
        <taxon>Eukaryota</taxon>
        <taxon>Fungi</taxon>
        <taxon>Dikarya</taxon>
        <taxon>Ascomycota</taxon>
        <taxon>Pezizomycotina</taxon>
        <taxon>Dothideomycetes</taxon>
        <taxon>Dothideomycetidae</taxon>
        <taxon>Mycosphaerellales</taxon>
        <taxon>Teratosphaeriaceae</taxon>
        <taxon>Meristemomyces</taxon>
    </lineage>
</organism>
<dbReference type="Gene3D" id="1.25.40.20">
    <property type="entry name" value="Ankyrin repeat-containing domain"/>
    <property type="match status" value="1"/>
</dbReference>
<evidence type="ECO:0000313" key="2">
    <source>
        <dbReference type="EMBL" id="KAK5115767.1"/>
    </source>
</evidence>
<feature type="region of interest" description="Disordered" evidence="1">
    <location>
        <begin position="150"/>
        <end position="172"/>
    </location>
</feature>
<proteinExistence type="predicted"/>
<comment type="caution">
    <text evidence="2">The sequence shown here is derived from an EMBL/GenBank/DDBJ whole genome shotgun (WGS) entry which is preliminary data.</text>
</comment>
<sequence>MDTKSACAKCAKPLTLEYEDDADDDEQDIQTSPQESYYPDDVKLSCSHHFHWECLLDAYEYTNCSKCNRSIVSRQAGASSSSSSSQEQIIVDLNNEGGLQEGIDIMPLLKEESYLRAYPEEQKCRAFLEFCREGDHRAVAELLKSCREDGDAEDDDIDVSMDDEPTPPTKSMDDILRYQDPIGDSQSGLHAAAQNGHREVAWLLLLLASDYPELEFPPLVFQEAGALDLMREGPMDGKVDIRRLRDAQGRSAEDIAKVVGVIWHGWIGNGRLTMPDDPQQTFGGAF</sequence>
<feature type="compositionally biased region" description="Acidic residues" evidence="1">
    <location>
        <begin position="150"/>
        <end position="165"/>
    </location>
</feature>
<evidence type="ECO:0008006" key="4">
    <source>
        <dbReference type="Google" id="ProtNLM"/>
    </source>
</evidence>